<dbReference type="OrthoDB" id="1121506at2"/>
<evidence type="ECO:0000256" key="2">
    <source>
        <dbReference type="SAM" id="Phobius"/>
    </source>
</evidence>
<comment type="caution">
    <text evidence="3">The sequence shown here is derived from an EMBL/GenBank/DDBJ whole genome shotgun (WGS) entry which is preliminary data.</text>
</comment>
<dbReference type="CDD" id="cd00063">
    <property type="entry name" value="FN3"/>
    <property type="match status" value="1"/>
</dbReference>
<dbReference type="EMBL" id="MQWD01000001">
    <property type="protein sequence ID" value="PAP75904.1"/>
    <property type="molecule type" value="Genomic_DNA"/>
</dbReference>
<dbReference type="InterPro" id="IPR036116">
    <property type="entry name" value="FN3_sf"/>
</dbReference>
<evidence type="ECO:0000313" key="4">
    <source>
        <dbReference type="Proteomes" id="UP000216339"/>
    </source>
</evidence>
<keyword evidence="4" id="KW-1185">Reference proteome</keyword>
<reference evidence="3 4" key="1">
    <citation type="submission" date="2016-11" db="EMBL/GenBank/DDBJ databases">
        <title>Study of marine rhodopsin-containing bacteria.</title>
        <authorList>
            <person name="Yoshizawa S."/>
            <person name="Kumagai Y."/>
            <person name="Kogure K."/>
        </authorList>
    </citation>
    <scope>NUCLEOTIDE SEQUENCE [LARGE SCALE GENOMIC DNA]</scope>
    <source>
        <strain evidence="3 4">SAORIC-28</strain>
    </source>
</reference>
<accession>A0A271IYM4</accession>
<keyword evidence="2" id="KW-1133">Transmembrane helix</keyword>
<dbReference type="InterPro" id="IPR013783">
    <property type="entry name" value="Ig-like_fold"/>
</dbReference>
<dbReference type="Gene3D" id="2.60.40.10">
    <property type="entry name" value="Immunoglobulins"/>
    <property type="match status" value="1"/>
</dbReference>
<gene>
    <name evidence="3" type="ORF">BSZ37_05345</name>
</gene>
<proteinExistence type="predicted"/>
<evidence type="ECO:0000313" key="3">
    <source>
        <dbReference type="EMBL" id="PAP75904.1"/>
    </source>
</evidence>
<evidence type="ECO:0000256" key="1">
    <source>
        <dbReference type="SAM" id="MobiDB-lite"/>
    </source>
</evidence>
<organism evidence="3 4">
    <name type="scientific">Rubrivirga marina</name>
    <dbReference type="NCBI Taxonomy" id="1196024"/>
    <lineage>
        <taxon>Bacteria</taxon>
        <taxon>Pseudomonadati</taxon>
        <taxon>Rhodothermota</taxon>
        <taxon>Rhodothermia</taxon>
        <taxon>Rhodothermales</taxon>
        <taxon>Rubricoccaceae</taxon>
        <taxon>Rubrivirga</taxon>
    </lineage>
</organism>
<dbReference type="SUPFAM" id="SSF49265">
    <property type="entry name" value="Fibronectin type III"/>
    <property type="match status" value="1"/>
</dbReference>
<keyword evidence="2" id="KW-0812">Transmembrane</keyword>
<feature type="region of interest" description="Disordered" evidence="1">
    <location>
        <begin position="1"/>
        <end position="70"/>
    </location>
</feature>
<evidence type="ECO:0008006" key="5">
    <source>
        <dbReference type="Google" id="ProtNLM"/>
    </source>
</evidence>
<feature type="compositionally biased region" description="Pro residues" evidence="1">
    <location>
        <begin position="28"/>
        <end position="38"/>
    </location>
</feature>
<keyword evidence="2" id="KW-0472">Membrane</keyword>
<dbReference type="AlphaFoldDB" id="A0A271IYM4"/>
<feature type="transmembrane region" description="Helical" evidence="2">
    <location>
        <begin position="220"/>
        <end position="243"/>
    </location>
</feature>
<name>A0A271IYM4_9BACT</name>
<dbReference type="Proteomes" id="UP000216339">
    <property type="component" value="Unassembled WGS sequence"/>
</dbReference>
<dbReference type="InterPro" id="IPR003961">
    <property type="entry name" value="FN3_dom"/>
</dbReference>
<sequence>MAARSAAETAEHERHAARVAKRQSRGPAPLPEAPPEPAWPHATGEALDGASPLDWSTVPGFGTPARTDAPVAEIEPPRPLAPLGGEVVDAVTVALRWSAVPDAVAYEVELSPHPAFDRNVLSLDAGQATEIALPGLVPATGHRLLWHVRARTAEGATPWSKYGRFYPASDAPVEAFRQGMDAAVIAERKRHEHARLVRQREMDLVPTHEREDAVTDRATLAVLVGMMLSGIAVALLTLVFSLVRF</sequence>
<protein>
    <recommendedName>
        <fullName evidence="5">Fibronectin type-III domain-containing protein</fullName>
    </recommendedName>
</protein>